<dbReference type="AlphaFoldDB" id="A0A2P2LZU0"/>
<feature type="compositionally biased region" description="Polar residues" evidence="1">
    <location>
        <begin position="1"/>
        <end position="17"/>
    </location>
</feature>
<accession>A0A2P2LZU0</accession>
<feature type="transmembrane region" description="Helical" evidence="2">
    <location>
        <begin position="42"/>
        <end position="63"/>
    </location>
</feature>
<organism evidence="3">
    <name type="scientific">Rhizophora mucronata</name>
    <name type="common">Asiatic mangrove</name>
    <dbReference type="NCBI Taxonomy" id="61149"/>
    <lineage>
        <taxon>Eukaryota</taxon>
        <taxon>Viridiplantae</taxon>
        <taxon>Streptophyta</taxon>
        <taxon>Embryophyta</taxon>
        <taxon>Tracheophyta</taxon>
        <taxon>Spermatophyta</taxon>
        <taxon>Magnoliopsida</taxon>
        <taxon>eudicotyledons</taxon>
        <taxon>Gunneridae</taxon>
        <taxon>Pentapetalae</taxon>
        <taxon>rosids</taxon>
        <taxon>fabids</taxon>
        <taxon>Malpighiales</taxon>
        <taxon>Rhizophoraceae</taxon>
        <taxon>Rhizophora</taxon>
    </lineage>
</organism>
<dbReference type="EMBL" id="GGEC01043008">
    <property type="protein sequence ID" value="MBX23492.1"/>
    <property type="molecule type" value="Transcribed_RNA"/>
</dbReference>
<keyword evidence="2" id="KW-0812">Transmembrane</keyword>
<name>A0A2P2LZU0_RHIMU</name>
<evidence type="ECO:0000256" key="1">
    <source>
        <dbReference type="SAM" id="MobiDB-lite"/>
    </source>
</evidence>
<reference evidence="3" key="1">
    <citation type="submission" date="2018-02" db="EMBL/GenBank/DDBJ databases">
        <title>Rhizophora mucronata_Transcriptome.</title>
        <authorList>
            <person name="Meera S.P."/>
            <person name="Sreeshan A."/>
            <person name="Augustine A."/>
        </authorList>
    </citation>
    <scope>NUCLEOTIDE SEQUENCE</scope>
    <source>
        <tissue evidence="3">Leaf</tissue>
    </source>
</reference>
<protein>
    <submittedName>
        <fullName evidence="3">Uncharacterized protein</fullName>
    </submittedName>
</protein>
<keyword evidence="2" id="KW-1133">Transmembrane helix</keyword>
<feature type="region of interest" description="Disordered" evidence="1">
    <location>
        <begin position="1"/>
        <end position="25"/>
    </location>
</feature>
<keyword evidence="2" id="KW-0472">Membrane</keyword>
<evidence type="ECO:0000256" key="2">
    <source>
        <dbReference type="SAM" id="Phobius"/>
    </source>
</evidence>
<sequence length="80" mass="9040">MSNHAPSSSATAGNGSADSAAPRRNTKRPKCDLLFFTSSHPFPYFFSFGFFFFFCFAISSQIYKYTRAILYIIMCPICKI</sequence>
<evidence type="ECO:0000313" key="3">
    <source>
        <dbReference type="EMBL" id="MBX23492.1"/>
    </source>
</evidence>
<proteinExistence type="predicted"/>